<keyword evidence="2 5" id="KW-0378">Hydrolase</keyword>
<dbReference type="NCBIfam" id="NF041464">
    <property type="entry name" value="HelD_BACSU"/>
    <property type="match status" value="1"/>
</dbReference>
<evidence type="ECO:0000256" key="1">
    <source>
        <dbReference type="ARBA" id="ARBA00022741"/>
    </source>
</evidence>
<dbReference type="PANTHER" id="PTHR11070">
    <property type="entry name" value="UVRD / RECB / PCRA DNA HELICASE FAMILY MEMBER"/>
    <property type="match status" value="1"/>
</dbReference>
<reference evidence="8" key="1">
    <citation type="submission" date="2005-09" db="EMBL/GenBank/DDBJ databases">
        <title>Complete genome sequence of Clostridium kluyveri and comparative genomics of Clostridia species.</title>
        <authorList>
            <person name="Inui M."/>
            <person name="Nonaka H."/>
            <person name="Shinoda Y."/>
            <person name="Ikenaga Y."/>
            <person name="Abe M."/>
            <person name="Naito K."/>
            <person name="Vertes A.A."/>
            <person name="Yukawa H."/>
        </authorList>
    </citation>
    <scope>NUCLEOTIDE SEQUENCE [LARGE SCALE GENOMIC DNA]</scope>
    <source>
        <strain evidence="8">NBRC 12016</strain>
    </source>
</reference>
<feature type="binding site" evidence="5">
    <location>
        <begin position="246"/>
        <end position="253"/>
    </location>
    <ligand>
        <name>ATP</name>
        <dbReference type="ChEBI" id="CHEBI:30616"/>
    </ligand>
</feature>
<evidence type="ECO:0000259" key="6">
    <source>
        <dbReference type="PROSITE" id="PS51198"/>
    </source>
</evidence>
<accession>B9E466</accession>
<evidence type="ECO:0000256" key="2">
    <source>
        <dbReference type="ARBA" id="ARBA00022801"/>
    </source>
</evidence>
<dbReference type="GO" id="GO:0016787">
    <property type="term" value="F:hydrolase activity"/>
    <property type="evidence" value="ECO:0007669"/>
    <property type="project" value="UniProtKB-UniRule"/>
</dbReference>
<keyword evidence="1 5" id="KW-0547">Nucleotide-binding</keyword>
<evidence type="ECO:0000256" key="3">
    <source>
        <dbReference type="ARBA" id="ARBA00022806"/>
    </source>
</evidence>
<feature type="domain" description="UvrD-like helicase ATP-binding" evidence="6">
    <location>
        <begin position="225"/>
        <end position="608"/>
    </location>
</feature>
<keyword evidence="4 5" id="KW-0067">ATP-binding</keyword>
<dbReference type="InterPro" id="IPR048228">
    <property type="entry name" value="HelD_bacillota"/>
</dbReference>
<name>B9E466_CLOK1</name>
<evidence type="ECO:0000313" key="8">
    <source>
        <dbReference type="Proteomes" id="UP000007969"/>
    </source>
</evidence>
<protein>
    <recommendedName>
        <fullName evidence="6">UvrD-like helicase ATP-binding domain-containing protein</fullName>
    </recommendedName>
</protein>
<organism evidence="7 8">
    <name type="scientific">Clostridium kluyveri (strain NBRC 12016)</name>
    <dbReference type="NCBI Taxonomy" id="583346"/>
    <lineage>
        <taxon>Bacteria</taxon>
        <taxon>Bacillati</taxon>
        <taxon>Bacillota</taxon>
        <taxon>Clostridia</taxon>
        <taxon>Eubacteriales</taxon>
        <taxon>Clostridiaceae</taxon>
        <taxon>Clostridium</taxon>
    </lineage>
</organism>
<evidence type="ECO:0000256" key="4">
    <source>
        <dbReference type="ARBA" id="ARBA00022840"/>
    </source>
</evidence>
<dbReference type="AlphaFoldDB" id="B9E466"/>
<dbReference type="InterPro" id="IPR000212">
    <property type="entry name" value="DNA_helicase_UvrD/REP"/>
</dbReference>
<dbReference type="GO" id="GO:0043138">
    <property type="term" value="F:3'-5' DNA helicase activity"/>
    <property type="evidence" value="ECO:0007669"/>
    <property type="project" value="TreeGrafter"/>
</dbReference>
<dbReference type="GO" id="GO:0000725">
    <property type="term" value="P:recombinational repair"/>
    <property type="evidence" value="ECO:0007669"/>
    <property type="project" value="TreeGrafter"/>
</dbReference>
<evidence type="ECO:0000256" key="5">
    <source>
        <dbReference type="PROSITE-ProRule" id="PRU00560"/>
    </source>
</evidence>
<dbReference type="PANTHER" id="PTHR11070:SF17">
    <property type="entry name" value="DNA HELICASE IV"/>
    <property type="match status" value="1"/>
</dbReference>
<dbReference type="HOGENOM" id="CLU_010312_4_0_9"/>
<dbReference type="Proteomes" id="UP000007969">
    <property type="component" value="Chromosome"/>
</dbReference>
<dbReference type="GO" id="GO:0003677">
    <property type="term" value="F:DNA binding"/>
    <property type="evidence" value="ECO:0007669"/>
    <property type="project" value="InterPro"/>
</dbReference>
<evidence type="ECO:0000313" key="7">
    <source>
        <dbReference type="EMBL" id="BAH07291.1"/>
    </source>
</evidence>
<dbReference type="PROSITE" id="PS51198">
    <property type="entry name" value="UVRD_HELICASE_ATP_BIND"/>
    <property type="match status" value="1"/>
</dbReference>
<dbReference type="InterPro" id="IPR014016">
    <property type="entry name" value="UvrD-like_ATP-bd"/>
</dbReference>
<sequence>MKKILFNYSSKRRGYIMNRNDVKWKLENEWLQEVLKEVRKQFNEKHNFKERFKKDAIKTQRELWQDIGSVSVSNGLEQIVDFMQFINTMKIEKRGHEFTRKLEKKYERMLLSPYFGRIDFLEKGDKKAEKCYIGISNLINDNYDILIYDWRAPISSMFYDYEIGEASYECPEGIVDGKLTLKRQYKINNGKIEYMFDSNLKIDDEVLQDILSKSTDSKMKTIVTTIQREQNKVIRNEEYKNLIVQGPAGSGKTSVALHRIAYLLYKQRDKIKPQNIVIFSPNGIFNDYISNVLPQLGEDNMYQTTFKEYMHMALGSELIKENYCEMMEYILVSKKQDSYQKRISSIKFKSSMEFLDILKRYVSYLEKMDRNFTDIIFRGNLIISSKDIQELFFKDYVKLPLKRRLEKIRERILFLVEPYKKLRIEEVASELKDSDSYIDKVEIMKRSTHVVKEEMKNIYYEINRMTELDLVDIYKKLFEKLEFFYASSNTKYRETEIDKIKSYTLEKLKTRILNYEDQPPLLYLKGAIGDLPKTSEIKYVIIDEAQDYTPLQYEIFHQLFQSASITILGDLHQSINPFMNVGDYSNISNIFSKDDTCIINLTKSYRSTIEITKFSRRLLNKEISGECVERSGDDPLLLGFIDEGAIKERLLEDVKIYNEKGYKSIGIITRTVKEAEEVYSFLKGKVHVKSIMKDDEYVSDTLVIPSYLSKGLEFDVVLIYNAGDGNYSCEEERLLLYTACTRALHALCIYYSGKITPLLKGSY</sequence>
<gene>
    <name evidence="7" type="ordered locus">CKR_2240</name>
</gene>
<dbReference type="GO" id="GO:0005524">
    <property type="term" value="F:ATP binding"/>
    <property type="evidence" value="ECO:0007669"/>
    <property type="project" value="UniProtKB-UniRule"/>
</dbReference>
<dbReference type="Pfam" id="PF00580">
    <property type="entry name" value="UvrD-helicase"/>
    <property type="match status" value="1"/>
</dbReference>
<dbReference type="GO" id="GO:0005829">
    <property type="term" value="C:cytosol"/>
    <property type="evidence" value="ECO:0007669"/>
    <property type="project" value="TreeGrafter"/>
</dbReference>
<dbReference type="Gene3D" id="3.40.50.300">
    <property type="entry name" value="P-loop containing nucleotide triphosphate hydrolases"/>
    <property type="match status" value="3"/>
</dbReference>
<dbReference type="InterPro" id="IPR027417">
    <property type="entry name" value="P-loop_NTPase"/>
</dbReference>
<dbReference type="EMBL" id="AP009049">
    <property type="protein sequence ID" value="BAH07291.1"/>
    <property type="molecule type" value="Genomic_DNA"/>
</dbReference>
<keyword evidence="3 5" id="KW-0347">Helicase</keyword>
<proteinExistence type="predicted"/>
<dbReference type="SUPFAM" id="SSF52540">
    <property type="entry name" value="P-loop containing nucleoside triphosphate hydrolases"/>
    <property type="match status" value="1"/>
</dbReference>
<dbReference type="KEGG" id="ckr:CKR_2240"/>